<feature type="domain" description="Glycoside hydrolase family 9" evidence="9">
    <location>
        <begin position="152"/>
        <end position="596"/>
    </location>
</feature>
<evidence type="ECO:0000256" key="7">
    <source>
        <dbReference type="RuleBase" id="RU361166"/>
    </source>
</evidence>
<reference evidence="12" key="1">
    <citation type="journal article" date="2019" name="Int. J. Syst. Evol. Microbiol.">
        <title>The Global Catalogue of Microorganisms (GCM) 10K type strain sequencing project: providing services to taxonomists for standard genome sequencing and annotation.</title>
        <authorList>
            <consortium name="The Broad Institute Genomics Platform"/>
            <consortium name="The Broad Institute Genome Sequencing Center for Infectious Disease"/>
            <person name="Wu L."/>
            <person name="Ma J."/>
        </authorList>
    </citation>
    <scope>NUCLEOTIDE SEQUENCE [LARGE SCALE GENOMIC DNA]</scope>
    <source>
        <strain evidence="12">KCTC 12907</strain>
    </source>
</reference>
<evidence type="ECO:0000256" key="8">
    <source>
        <dbReference type="SAM" id="MobiDB-lite"/>
    </source>
</evidence>
<keyword evidence="3 6" id="KW-0119">Carbohydrate metabolism</keyword>
<dbReference type="InterPro" id="IPR004197">
    <property type="entry name" value="Cellulase_Ig-like"/>
</dbReference>
<dbReference type="PROSITE" id="PS00698">
    <property type="entry name" value="GH9_3"/>
    <property type="match status" value="1"/>
</dbReference>
<keyword evidence="7" id="KW-0136">Cellulose degradation</keyword>
<dbReference type="GO" id="GO:0016787">
    <property type="term" value="F:hydrolase activity"/>
    <property type="evidence" value="ECO:0007669"/>
    <property type="project" value="UniProtKB-KW"/>
</dbReference>
<evidence type="ECO:0000313" key="12">
    <source>
        <dbReference type="Proteomes" id="UP001596378"/>
    </source>
</evidence>
<evidence type="ECO:0000259" key="10">
    <source>
        <dbReference type="Pfam" id="PF02927"/>
    </source>
</evidence>
<feature type="active site" evidence="6">
    <location>
        <position position="574"/>
    </location>
</feature>
<protein>
    <recommendedName>
        <fullName evidence="7">Endoglucanase</fullName>
        <ecNumber evidence="7">3.2.1.4</ecNumber>
    </recommendedName>
</protein>
<feature type="signal peptide" evidence="7">
    <location>
        <begin position="1"/>
        <end position="30"/>
    </location>
</feature>
<dbReference type="InterPro" id="IPR014756">
    <property type="entry name" value="Ig_E-set"/>
</dbReference>
<evidence type="ECO:0000259" key="9">
    <source>
        <dbReference type="Pfam" id="PF00759"/>
    </source>
</evidence>
<name>A0ABW2FK87_9BACL</name>
<evidence type="ECO:0000256" key="6">
    <source>
        <dbReference type="PROSITE-ProRule" id="PRU10060"/>
    </source>
</evidence>
<feature type="chain" id="PRO_5044973473" description="Endoglucanase" evidence="7">
    <location>
        <begin position="31"/>
        <end position="600"/>
    </location>
</feature>
<evidence type="ECO:0000256" key="5">
    <source>
        <dbReference type="ARBA" id="ARBA00023326"/>
    </source>
</evidence>
<dbReference type="EC" id="3.2.1.4" evidence="7"/>
<dbReference type="Pfam" id="PF00759">
    <property type="entry name" value="Glyco_hydro_9"/>
    <property type="match status" value="1"/>
</dbReference>
<dbReference type="InterPro" id="IPR033126">
    <property type="entry name" value="Glyco_hydro_9_Asp/Glu_AS"/>
</dbReference>
<evidence type="ECO:0000256" key="4">
    <source>
        <dbReference type="ARBA" id="ARBA00023295"/>
    </source>
</evidence>
<dbReference type="Pfam" id="PF02927">
    <property type="entry name" value="CelD_N"/>
    <property type="match status" value="1"/>
</dbReference>
<keyword evidence="2 6" id="KW-0378">Hydrolase</keyword>
<dbReference type="InterPro" id="IPR012341">
    <property type="entry name" value="6hp_glycosidase-like_sf"/>
</dbReference>
<evidence type="ECO:0000313" key="11">
    <source>
        <dbReference type="EMBL" id="MFC7151360.1"/>
    </source>
</evidence>
<evidence type="ECO:0000256" key="3">
    <source>
        <dbReference type="ARBA" id="ARBA00023277"/>
    </source>
</evidence>
<dbReference type="SUPFAM" id="SSF48208">
    <property type="entry name" value="Six-hairpin glycosidases"/>
    <property type="match status" value="1"/>
</dbReference>
<accession>A0ABW2FK87</accession>
<comment type="caution">
    <text evidence="11">The sequence shown here is derived from an EMBL/GenBank/DDBJ whole genome shotgun (WGS) entry which is preliminary data.</text>
</comment>
<dbReference type="PROSITE" id="PS51257">
    <property type="entry name" value="PROKAR_LIPOPROTEIN"/>
    <property type="match status" value="1"/>
</dbReference>
<evidence type="ECO:0000256" key="1">
    <source>
        <dbReference type="ARBA" id="ARBA00007072"/>
    </source>
</evidence>
<comment type="catalytic activity">
    <reaction evidence="7">
        <text>Endohydrolysis of (1-&gt;4)-beta-D-glucosidic linkages in cellulose, lichenin and cereal beta-D-glucans.</text>
        <dbReference type="EC" id="3.2.1.4"/>
    </reaction>
</comment>
<dbReference type="Gene3D" id="2.60.40.10">
    <property type="entry name" value="Immunoglobulins"/>
    <property type="match status" value="1"/>
</dbReference>
<proteinExistence type="inferred from homology"/>
<keyword evidence="7" id="KW-0732">Signal</keyword>
<gene>
    <name evidence="11" type="ORF">ACFQMJ_22715</name>
</gene>
<comment type="similarity">
    <text evidence="1 6 7">Belongs to the glycosyl hydrolase 9 (cellulase E) family.</text>
</comment>
<dbReference type="CDD" id="cd02850">
    <property type="entry name" value="E_set_Cellulase_N"/>
    <property type="match status" value="1"/>
</dbReference>
<feature type="domain" description="Cellulase Ig-like" evidence="10">
    <location>
        <begin position="60"/>
        <end position="140"/>
    </location>
</feature>
<evidence type="ECO:0000256" key="2">
    <source>
        <dbReference type="ARBA" id="ARBA00022801"/>
    </source>
</evidence>
<dbReference type="InterPro" id="IPR013783">
    <property type="entry name" value="Ig-like_fold"/>
</dbReference>
<dbReference type="Gene3D" id="1.50.10.10">
    <property type="match status" value="1"/>
</dbReference>
<dbReference type="RefSeq" id="WP_378047911.1">
    <property type="nucleotide sequence ID" value="NZ_JBHMDN010000015.1"/>
</dbReference>
<dbReference type="InterPro" id="IPR001701">
    <property type="entry name" value="Glyco_hydro_9"/>
</dbReference>
<dbReference type="Proteomes" id="UP001596378">
    <property type="component" value="Unassembled WGS sequence"/>
</dbReference>
<keyword evidence="4 6" id="KW-0326">Glycosidase</keyword>
<keyword evidence="5 6" id="KW-0624">Polysaccharide degradation</keyword>
<dbReference type="EMBL" id="JBHTAI010000015">
    <property type="protein sequence ID" value="MFC7151360.1"/>
    <property type="molecule type" value="Genomic_DNA"/>
</dbReference>
<keyword evidence="12" id="KW-1185">Reference proteome</keyword>
<feature type="compositionally biased region" description="Low complexity" evidence="8">
    <location>
        <begin position="30"/>
        <end position="40"/>
    </location>
</feature>
<dbReference type="InterPro" id="IPR008928">
    <property type="entry name" value="6-hairpin_glycosidase_sf"/>
</dbReference>
<dbReference type="PANTHER" id="PTHR22298">
    <property type="entry name" value="ENDO-1,4-BETA-GLUCANASE"/>
    <property type="match status" value="1"/>
</dbReference>
<organism evidence="11 12">
    <name type="scientific">Cohnella cellulosilytica</name>
    <dbReference type="NCBI Taxonomy" id="986710"/>
    <lineage>
        <taxon>Bacteria</taxon>
        <taxon>Bacillati</taxon>
        <taxon>Bacillota</taxon>
        <taxon>Bacilli</taxon>
        <taxon>Bacillales</taxon>
        <taxon>Paenibacillaceae</taxon>
        <taxon>Cohnella</taxon>
    </lineage>
</organism>
<feature type="active site" evidence="6">
    <location>
        <position position="583"/>
    </location>
</feature>
<dbReference type="SUPFAM" id="SSF81296">
    <property type="entry name" value="E set domains"/>
    <property type="match status" value="1"/>
</dbReference>
<feature type="region of interest" description="Disordered" evidence="8">
    <location>
        <begin position="28"/>
        <end position="55"/>
    </location>
</feature>
<sequence length="600" mass="65360">MSRNKGTKIALGLALLGGAVLQGCLGGDQAAPTRSSTPSPSALPAPPSEDEGPGPARELRIHVNQVGYETEGPKVAVIAADEAFPELEAVVADRDGNERTVWEGKVPAARYDELSGDWVAQVDIGGLETAGWYRIEAEGSVSVPFYIGDSVYDDLIYRVSRSYRMQRSGQALDDPQLGLKLQAGHLQDKEAEPIFEDEQGRRPVIDASGGWYDAGDYGKYVPPAAIAAAQMMLAYELRPEFFAARRFLLDGERAHWEAAESAPDLLAEIKFELDWLLRMQREDGAVYHKISGGVFPDFIPPAEDVQQRSVYGMSTYGTAMFAAATAMGARVYKPFDSDYADELLSRAERAQRWLEAHPEPYFRLDDMQDSGSGPYDKTTDREERYWALAELFRTTGEDRYGKALANDYADLSAGLAHYASWNDGQLLGQWAEAAAGSGTAAQAIADAANEMAGSIGRDGYRSALTGGDYRWASNKVAMAKAELLLLANELRPNPDYFSGAVDQLHYVLGRNAMGTSYVTGAGTRYARYPHHRISAASGILVPGLLVGGPNRDLNDPVLEKLADQGLPPAKSYIDDLLSYASNEYAIDYNAPLLFVLAFMD</sequence>